<reference evidence="2" key="1">
    <citation type="submission" date="2021-05" db="EMBL/GenBank/DDBJ databases">
        <authorList>
            <person name="Alioto T."/>
            <person name="Alioto T."/>
            <person name="Gomez Garrido J."/>
        </authorList>
    </citation>
    <scope>NUCLEOTIDE SEQUENCE</scope>
</reference>
<organism evidence="2">
    <name type="scientific">Cacopsylla melanoneura</name>
    <dbReference type="NCBI Taxonomy" id="428564"/>
    <lineage>
        <taxon>Eukaryota</taxon>
        <taxon>Metazoa</taxon>
        <taxon>Ecdysozoa</taxon>
        <taxon>Arthropoda</taxon>
        <taxon>Hexapoda</taxon>
        <taxon>Insecta</taxon>
        <taxon>Pterygota</taxon>
        <taxon>Neoptera</taxon>
        <taxon>Paraneoptera</taxon>
        <taxon>Hemiptera</taxon>
        <taxon>Sternorrhyncha</taxon>
        <taxon>Psylloidea</taxon>
        <taxon>Psyllidae</taxon>
        <taxon>Psyllinae</taxon>
        <taxon>Cacopsylla</taxon>
    </lineage>
</organism>
<evidence type="ECO:0000313" key="2">
    <source>
        <dbReference type="EMBL" id="CAG6785227.1"/>
    </source>
</evidence>
<dbReference type="EMBL" id="HBUF01642429">
    <property type="protein sequence ID" value="CAG6785227.1"/>
    <property type="molecule type" value="Transcribed_RNA"/>
</dbReference>
<evidence type="ECO:0000256" key="1">
    <source>
        <dbReference type="SAM" id="MobiDB-lite"/>
    </source>
</evidence>
<sequence length="150" mass="17034">MFHSMSPSIRWIYLSTRSTGTIGRRWSNPDIRSTKDSIGADEKWAAGPNRFSPPITLWAGPRMCFPRITSRWARATKRTSTLLFRRRRGIKRRRTACSNGSSSSCTERRVSSCATSPTTPSTTSTFRRVVKLCLTNRLTRPIAIVAPRVW</sequence>
<name>A0A8D9BMD1_9HEMI</name>
<feature type="compositionally biased region" description="Low complexity" evidence="1">
    <location>
        <begin position="101"/>
        <end position="119"/>
    </location>
</feature>
<protein>
    <submittedName>
        <fullName evidence="2">Uncharacterized protein</fullName>
    </submittedName>
</protein>
<feature type="region of interest" description="Disordered" evidence="1">
    <location>
        <begin position="94"/>
        <end position="119"/>
    </location>
</feature>
<dbReference type="AlphaFoldDB" id="A0A8D9BMD1"/>
<accession>A0A8D9BMD1</accession>
<proteinExistence type="predicted"/>